<name>A0ABQ0BG46_9FIRM</name>
<dbReference type="Pfam" id="PF03054">
    <property type="entry name" value="tRNA_Me_trans"/>
    <property type="match status" value="1"/>
</dbReference>
<sequence length="64" mass="6929">MKTNKKALIAMSGGVDSSTAALLTQQAGDECLSIALKLYHNEEIVISREKTCCSLEDIEDARDV</sequence>
<evidence type="ECO:0008006" key="3">
    <source>
        <dbReference type="Google" id="ProtNLM"/>
    </source>
</evidence>
<dbReference type="EMBL" id="BAABYW010000001">
    <property type="protein sequence ID" value="GAA6410420.1"/>
    <property type="molecule type" value="Genomic_DNA"/>
</dbReference>
<protein>
    <recommendedName>
        <fullName evidence="3">tRNA 2-thiouridine(34) synthase MnmA</fullName>
    </recommendedName>
</protein>
<keyword evidence="2" id="KW-1185">Reference proteome</keyword>
<reference evidence="1 2" key="1">
    <citation type="submission" date="2024-04" db="EMBL/GenBank/DDBJ databases">
        <title>Defined microbial consortia suppress multidrug-resistant proinflammatory Enterobacteriaceae via ecological control.</title>
        <authorList>
            <person name="Furuichi M."/>
            <person name="Kawaguchi T."/>
            <person name="Pust M."/>
            <person name="Yasuma K."/>
            <person name="Plichta D."/>
            <person name="Hasegawa N."/>
            <person name="Ohya T."/>
            <person name="Bhattarai S."/>
            <person name="Sasajima S."/>
            <person name="Aoto Y."/>
            <person name="Tuganbaev T."/>
            <person name="Yaginuma M."/>
            <person name="Ueda M."/>
            <person name="Okahashi N."/>
            <person name="Amafuji K."/>
            <person name="Kiridooshi Y."/>
            <person name="Sugita K."/>
            <person name="Strazar M."/>
            <person name="Skelly A."/>
            <person name="Suda W."/>
            <person name="Hattori M."/>
            <person name="Nakamoto N."/>
            <person name="Caballero S."/>
            <person name="Norman J."/>
            <person name="Olle B."/>
            <person name="Tanoue T."/>
            <person name="Arita M."/>
            <person name="Bucci V."/>
            <person name="Atarashi K."/>
            <person name="Xavier R."/>
            <person name="Honda K."/>
        </authorList>
    </citation>
    <scope>NUCLEOTIDE SEQUENCE [LARGE SCALE GENOMIC DNA]</scope>
    <source>
        <strain evidence="2">k04-0078-D8-1</strain>
    </source>
</reference>
<dbReference type="SUPFAM" id="SSF52402">
    <property type="entry name" value="Adenine nucleotide alpha hydrolases-like"/>
    <property type="match status" value="1"/>
</dbReference>
<proteinExistence type="predicted"/>
<dbReference type="RefSeq" id="WP_390408848.1">
    <property type="nucleotide sequence ID" value="NZ_BAABYW010000001.1"/>
</dbReference>
<organism evidence="1 2">
    <name type="scientific">Blautia hominis</name>
    <dbReference type="NCBI Taxonomy" id="2025493"/>
    <lineage>
        <taxon>Bacteria</taxon>
        <taxon>Bacillati</taxon>
        <taxon>Bacillota</taxon>
        <taxon>Clostridia</taxon>
        <taxon>Lachnospirales</taxon>
        <taxon>Lachnospiraceae</taxon>
        <taxon>Blautia</taxon>
    </lineage>
</organism>
<dbReference type="InterPro" id="IPR014729">
    <property type="entry name" value="Rossmann-like_a/b/a_fold"/>
</dbReference>
<gene>
    <name evidence="1" type="ORF">K040078D81_45370</name>
</gene>
<comment type="caution">
    <text evidence="1">The sequence shown here is derived from an EMBL/GenBank/DDBJ whole genome shotgun (WGS) entry which is preliminary data.</text>
</comment>
<dbReference type="Proteomes" id="UP001600943">
    <property type="component" value="Unassembled WGS sequence"/>
</dbReference>
<evidence type="ECO:0000313" key="2">
    <source>
        <dbReference type="Proteomes" id="UP001600943"/>
    </source>
</evidence>
<accession>A0ABQ0BG46</accession>
<dbReference type="Gene3D" id="3.40.50.620">
    <property type="entry name" value="HUPs"/>
    <property type="match status" value="1"/>
</dbReference>
<evidence type="ECO:0000313" key="1">
    <source>
        <dbReference type="EMBL" id="GAA6410420.1"/>
    </source>
</evidence>